<organism evidence="1 2">
    <name type="scientific">Rhizobium hidalgonense</name>
    <dbReference type="NCBI Taxonomy" id="1538159"/>
    <lineage>
        <taxon>Bacteria</taxon>
        <taxon>Pseudomonadati</taxon>
        <taxon>Pseudomonadota</taxon>
        <taxon>Alphaproteobacteria</taxon>
        <taxon>Hyphomicrobiales</taxon>
        <taxon>Rhizobiaceae</taxon>
        <taxon>Rhizobium/Agrobacterium group</taxon>
        <taxon>Rhizobium</taxon>
    </lineage>
</organism>
<dbReference type="EMBL" id="NWSY01000046">
    <property type="protein sequence ID" value="PDT19433.1"/>
    <property type="molecule type" value="Genomic_DNA"/>
</dbReference>
<sequence>MIFVTRGDEEPASLSSVATIAQAQAAASHYATWVAGDPGFDAFTRYREYDVKQMLRTLFHGKCAYCEKFIEKGISEVEHYRPKGAVDGADHPGYWWLAFKWSNLLPTCPGCNKGLKHHLVTADMTIAEVEVMQATEPRIIMGKATQFPVGAPRLAAVSDDHFAEQPYLIDPTRTNPAPELSWRHHADYSVVEPAQDGTGSSILGTETIRCVALNRLDLVQSRTAILNRLKTNRTRIMEDLERDVGDELDPVLIRIHLRGALRRVEDMKQSCKPDQPFSAMSTAYVDAFEVELREWLEAKLAGG</sequence>
<dbReference type="InterPro" id="IPR003615">
    <property type="entry name" value="HNH_nuc"/>
</dbReference>
<comment type="caution">
    <text evidence="1">The sequence shown here is derived from an EMBL/GenBank/DDBJ whole genome shotgun (WGS) entry which is preliminary data.</text>
</comment>
<evidence type="ECO:0000313" key="2">
    <source>
        <dbReference type="Proteomes" id="UP000219914"/>
    </source>
</evidence>
<keyword evidence="2" id="KW-1185">Reference proteome</keyword>
<name>A0ABX4JH92_9HYPH</name>
<dbReference type="RefSeq" id="WP_097537406.1">
    <property type="nucleotide sequence ID" value="NZ_LODW01000077.1"/>
</dbReference>
<dbReference type="CDD" id="cd00085">
    <property type="entry name" value="HNHc"/>
    <property type="match status" value="1"/>
</dbReference>
<protein>
    <recommendedName>
        <fullName evidence="3">Endonuclease</fullName>
    </recommendedName>
</protein>
<dbReference type="Proteomes" id="UP000219914">
    <property type="component" value="Unassembled WGS sequence"/>
</dbReference>
<evidence type="ECO:0000313" key="1">
    <source>
        <dbReference type="EMBL" id="PDT19433.1"/>
    </source>
</evidence>
<proteinExistence type="predicted"/>
<accession>A0ABX4JH92</accession>
<reference evidence="1 2" key="1">
    <citation type="submission" date="2017-09" db="EMBL/GenBank/DDBJ databases">
        <title>Comparative genomics of rhizobia isolated from Phaseolus vulgaris in China.</title>
        <authorList>
            <person name="Tong W."/>
        </authorList>
    </citation>
    <scope>NUCLEOTIDE SEQUENCE [LARGE SCALE GENOMIC DNA]</scope>
    <source>
        <strain evidence="1 2">FH14</strain>
    </source>
</reference>
<evidence type="ECO:0008006" key="3">
    <source>
        <dbReference type="Google" id="ProtNLM"/>
    </source>
</evidence>
<gene>
    <name evidence="1" type="ORF">CO674_33055</name>
</gene>
<dbReference type="Gene3D" id="1.10.30.50">
    <property type="match status" value="1"/>
</dbReference>